<protein>
    <submittedName>
        <fullName evidence="1">Uncharacterized protein</fullName>
    </submittedName>
</protein>
<evidence type="ECO:0000313" key="1">
    <source>
        <dbReference type="EMBL" id="AKH46648.1"/>
    </source>
</evidence>
<proteinExistence type="predicted"/>
<name>A0A0F7L571_9VIRU</name>
<dbReference type="EMBL" id="KR029585">
    <property type="protein sequence ID" value="AKH46648.1"/>
    <property type="molecule type" value="Genomic_DNA"/>
</dbReference>
<reference evidence="1" key="1">
    <citation type="journal article" date="2015" name="Front. Microbiol.">
        <title>Combining genomic sequencing methods to explore viral diversity and reveal potential virus-host interactions.</title>
        <authorList>
            <person name="Chow C.E."/>
            <person name="Winget D.M."/>
            <person name="White R.A.III."/>
            <person name="Hallam S.J."/>
            <person name="Suttle C.A."/>
        </authorList>
    </citation>
    <scope>NUCLEOTIDE SEQUENCE</scope>
    <source>
        <strain evidence="1">Anoxic2_1</strain>
    </source>
</reference>
<reference evidence="1" key="2">
    <citation type="submission" date="2015-03" db="EMBL/GenBank/DDBJ databases">
        <authorList>
            <person name="Chow C.-E.T."/>
            <person name="Winget D.M."/>
            <person name="White R.A.III."/>
            <person name="Hallam S.J."/>
            <person name="Suttle C.A."/>
        </authorList>
    </citation>
    <scope>NUCLEOTIDE SEQUENCE</scope>
    <source>
        <strain evidence="1">Anoxic2_1</strain>
    </source>
</reference>
<organism evidence="1">
    <name type="scientific">uncultured marine virus</name>
    <dbReference type="NCBI Taxonomy" id="186617"/>
    <lineage>
        <taxon>Viruses</taxon>
        <taxon>environmental samples</taxon>
    </lineage>
</organism>
<sequence length="78" mass="8832">MVQEDGSHRYGPRTGWAWWCVCRPPATVDSCRAESRRNALSFPRHPSPAEEHRSSPVPVSMYVLFRGARHASPVIASW</sequence>
<accession>A0A0F7L571</accession>